<dbReference type="AlphaFoldDB" id="A0A368BYX8"/>
<evidence type="ECO:0000313" key="2">
    <source>
        <dbReference type="EMBL" id="RCL42529.1"/>
    </source>
</evidence>
<dbReference type="PANTHER" id="PTHR22572">
    <property type="entry name" value="SUGAR-1-PHOSPHATE GUANYL TRANSFERASE"/>
    <property type="match status" value="1"/>
</dbReference>
<feature type="domain" description="Nucleotidyl transferase" evidence="1">
    <location>
        <begin position="2"/>
        <end position="113"/>
    </location>
</feature>
<organism evidence="2 3">
    <name type="scientific">SAR86 cluster bacterium</name>
    <dbReference type="NCBI Taxonomy" id="2030880"/>
    <lineage>
        <taxon>Bacteria</taxon>
        <taxon>Pseudomonadati</taxon>
        <taxon>Pseudomonadota</taxon>
        <taxon>Gammaproteobacteria</taxon>
        <taxon>SAR86 cluster</taxon>
    </lineage>
</organism>
<keyword evidence="2" id="KW-0808">Transferase</keyword>
<dbReference type="InterPro" id="IPR005835">
    <property type="entry name" value="NTP_transferase_dom"/>
</dbReference>
<dbReference type="EMBL" id="QOPE01000003">
    <property type="protein sequence ID" value="RCL42529.1"/>
    <property type="molecule type" value="Genomic_DNA"/>
</dbReference>
<dbReference type="Gene3D" id="3.90.550.10">
    <property type="entry name" value="Spore Coat Polysaccharide Biosynthesis Protein SpsA, Chain A"/>
    <property type="match status" value="1"/>
</dbReference>
<sequence>MKAMILAAGQGKRLRPLTNKIPKPLIEVTDQPIILDVIGRLRDFGIDEILINVSHLGDQIISCVETSGIKNVYFIKEPFPYGTGGALINAFSRLGNDPFILCNADIHTEINFNLLPDVTDAAHIIGVENPSHNISGDFCLSDGIVTLNSVNELTWSGISLIHPQILEPFLSNKIPFDIWNVIFKPNIKKQLLTGSSSNDLWVDIGTPETLRLARKLVKEEN</sequence>
<gene>
    <name evidence="2" type="ORF">DBW96_00600</name>
</gene>
<name>A0A368BYX8_9GAMM</name>
<dbReference type="GO" id="GO:0016740">
    <property type="term" value="F:transferase activity"/>
    <property type="evidence" value="ECO:0007669"/>
    <property type="project" value="UniProtKB-KW"/>
</dbReference>
<dbReference type="InterPro" id="IPR029044">
    <property type="entry name" value="Nucleotide-diphossugar_trans"/>
</dbReference>
<evidence type="ECO:0000313" key="3">
    <source>
        <dbReference type="Proteomes" id="UP000253307"/>
    </source>
</evidence>
<dbReference type="Pfam" id="PF00483">
    <property type="entry name" value="NTP_transferase"/>
    <property type="match status" value="1"/>
</dbReference>
<dbReference type="SUPFAM" id="SSF53448">
    <property type="entry name" value="Nucleotide-diphospho-sugar transferases"/>
    <property type="match status" value="1"/>
</dbReference>
<dbReference type="InterPro" id="IPR050486">
    <property type="entry name" value="Mannose-1P_guanyltransferase"/>
</dbReference>
<dbReference type="Proteomes" id="UP000253307">
    <property type="component" value="Unassembled WGS sequence"/>
</dbReference>
<comment type="caution">
    <text evidence="2">The sequence shown here is derived from an EMBL/GenBank/DDBJ whole genome shotgun (WGS) entry which is preliminary data.</text>
</comment>
<reference evidence="2 3" key="1">
    <citation type="journal article" date="2018" name="Microbiome">
        <title>Fine metagenomic profile of the Mediterranean stratified and mixed water columns revealed by assembly and recruitment.</title>
        <authorList>
            <person name="Haro-Moreno J.M."/>
            <person name="Lopez-Perez M."/>
            <person name="De La Torre J.R."/>
            <person name="Picazo A."/>
            <person name="Camacho A."/>
            <person name="Rodriguez-Valera F."/>
        </authorList>
    </citation>
    <scope>NUCLEOTIDE SEQUENCE [LARGE SCALE GENOMIC DNA]</scope>
    <source>
        <strain evidence="2">MED-G82</strain>
    </source>
</reference>
<protein>
    <submittedName>
        <fullName evidence="2">Nucleotidyl transferase</fullName>
    </submittedName>
</protein>
<evidence type="ECO:0000259" key="1">
    <source>
        <dbReference type="Pfam" id="PF00483"/>
    </source>
</evidence>
<accession>A0A368BYX8</accession>
<proteinExistence type="predicted"/>